<organism evidence="2 3">
    <name type="scientific">Massilia soli</name>
    <dbReference type="NCBI Taxonomy" id="2792854"/>
    <lineage>
        <taxon>Bacteria</taxon>
        <taxon>Pseudomonadati</taxon>
        <taxon>Pseudomonadota</taxon>
        <taxon>Betaproteobacteria</taxon>
        <taxon>Burkholderiales</taxon>
        <taxon>Oxalobacteraceae</taxon>
        <taxon>Telluria group</taxon>
        <taxon>Massilia</taxon>
    </lineage>
</organism>
<protein>
    <submittedName>
        <fullName evidence="2">DUF1287 domain-containing protein</fullName>
    </submittedName>
</protein>
<reference evidence="2 3" key="2">
    <citation type="submission" date="2021-08" db="EMBL/GenBank/DDBJ databases">
        <title>Massilia sp. R798.</title>
        <authorList>
            <person name="Baek J.H."/>
            <person name="Jung H.S."/>
            <person name="Kim K.R."/>
            <person name="Jeon C.O."/>
        </authorList>
    </citation>
    <scope>NUCLEOTIDE SEQUENCE [LARGE SCALE GENOMIC DNA]</scope>
    <source>
        <strain evidence="2 3">R798</strain>
    </source>
</reference>
<reference evidence="2 3" key="1">
    <citation type="submission" date="2021-01" db="EMBL/GenBank/DDBJ databases">
        <authorList>
            <person name="Ruan W."/>
            <person name="Khan S.A."/>
            <person name="Jeon C.O."/>
        </authorList>
    </citation>
    <scope>NUCLEOTIDE SEQUENCE [LARGE SCALE GENOMIC DNA]</scope>
    <source>
        <strain evidence="2 3">R798</strain>
    </source>
</reference>
<dbReference type="Pfam" id="PF06940">
    <property type="entry name" value="DUF1287"/>
    <property type="match status" value="1"/>
</dbReference>
<gene>
    <name evidence="2" type="ORF">I4X03_003245</name>
</gene>
<evidence type="ECO:0000256" key="1">
    <source>
        <dbReference type="SAM" id="SignalP"/>
    </source>
</evidence>
<keyword evidence="1" id="KW-0732">Signal</keyword>
<dbReference type="RefSeq" id="WP_223465529.1">
    <property type="nucleotide sequence ID" value="NZ_JAFBIL020000001.1"/>
</dbReference>
<name>A0ABS7SJ99_9BURK</name>
<accession>A0ABS7SJ99</accession>
<proteinExistence type="predicted"/>
<dbReference type="InterPro" id="IPR009706">
    <property type="entry name" value="DUF1287"/>
</dbReference>
<comment type="caution">
    <text evidence="2">The sequence shown here is derived from an EMBL/GenBank/DDBJ whole genome shotgun (WGS) entry which is preliminary data.</text>
</comment>
<dbReference type="Proteomes" id="UP000809349">
    <property type="component" value="Unassembled WGS sequence"/>
</dbReference>
<keyword evidence="3" id="KW-1185">Reference proteome</keyword>
<dbReference type="EMBL" id="JAFBIL020000001">
    <property type="protein sequence ID" value="MBZ2206272.1"/>
    <property type="molecule type" value="Genomic_DNA"/>
</dbReference>
<feature type="signal peptide" evidence="1">
    <location>
        <begin position="1"/>
        <end position="30"/>
    </location>
</feature>
<evidence type="ECO:0000313" key="2">
    <source>
        <dbReference type="EMBL" id="MBZ2206272.1"/>
    </source>
</evidence>
<sequence length="209" mass="23146">MSVDIANGSKHMRLVSLTLVFLLLSSPAHAAMGDQLVTAARKQIGVTLLYDGRYQRLAYPGGDVPINVGVCTDVVIRAYRHLGIDLQQKVHQDMRKAWQSYPHPPAWGLKRPDTNIDHRRVLNLAAFFKRHGRALVPTQAKHDYRPGDVVAWLLPGALPHIGIVSDRRSNAGTPLIIHNIGAGTEESDILFAYKLTGHYRYPGEPGAHQ</sequence>
<feature type="chain" id="PRO_5047134274" evidence="1">
    <location>
        <begin position="31"/>
        <end position="209"/>
    </location>
</feature>
<evidence type="ECO:0000313" key="3">
    <source>
        <dbReference type="Proteomes" id="UP000809349"/>
    </source>
</evidence>
<dbReference type="PIRSF" id="PIRSF011444">
    <property type="entry name" value="DUF1287"/>
    <property type="match status" value="1"/>
</dbReference>